<dbReference type="EMBL" id="FOCQ01000001">
    <property type="protein sequence ID" value="SEM74646.1"/>
    <property type="molecule type" value="Genomic_DNA"/>
</dbReference>
<accession>A0A1H8AVZ4</accession>
<dbReference type="PANTHER" id="PTHR11228:SF7">
    <property type="entry name" value="PQQA PEPTIDE CYCLASE"/>
    <property type="match status" value="1"/>
</dbReference>
<keyword evidence="3" id="KW-0408">Iron</keyword>
<dbReference type="PANTHER" id="PTHR11228">
    <property type="entry name" value="RADICAL SAM DOMAIN PROTEIN"/>
    <property type="match status" value="1"/>
</dbReference>
<dbReference type="GO" id="GO:0046872">
    <property type="term" value="F:metal ion binding"/>
    <property type="evidence" value="ECO:0007669"/>
    <property type="project" value="UniProtKB-KW"/>
</dbReference>
<dbReference type="Pfam" id="PF13186">
    <property type="entry name" value="SPASM"/>
    <property type="match status" value="1"/>
</dbReference>
<dbReference type="SFLD" id="SFLDG01216">
    <property type="entry name" value="thioether_bond_formation_requi"/>
    <property type="match status" value="1"/>
</dbReference>
<dbReference type="InterPro" id="IPR050377">
    <property type="entry name" value="Radical_SAM_PqqE_MftC-like"/>
</dbReference>
<dbReference type="GO" id="GO:0051536">
    <property type="term" value="F:iron-sulfur cluster binding"/>
    <property type="evidence" value="ECO:0007669"/>
    <property type="project" value="UniProtKB-KW"/>
</dbReference>
<protein>
    <submittedName>
        <fullName evidence="6">Radical SAM superfamily enzyme, MoaA/NifB/PqqE/SkfB family</fullName>
    </submittedName>
</protein>
<reference evidence="6 7" key="1">
    <citation type="submission" date="2016-10" db="EMBL/GenBank/DDBJ databases">
        <authorList>
            <person name="de Groot N.N."/>
        </authorList>
    </citation>
    <scope>NUCLEOTIDE SEQUENCE [LARGE SCALE GENOMIC DNA]</scope>
    <source>
        <strain evidence="6 7">DSM 46701</strain>
    </source>
</reference>
<organism evidence="6 7">
    <name type="scientific">Lihuaxuella thermophila</name>
    <dbReference type="NCBI Taxonomy" id="1173111"/>
    <lineage>
        <taxon>Bacteria</taxon>
        <taxon>Bacillati</taxon>
        <taxon>Bacillota</taxon>
        <taxon>Bacilli</taxon>
        <taxon>Bacillales</taxon>
        <taxon>Thermoactinomycetaceae</taxon>
        <taxon>Lihuaxuella</taxon>
    </lineage>
</organism>
<evidence type="ECO:0000256" key="3">
    <source>
        <dbReference type="ARBA" id="ARBA00023004"/>
    </source>
</evidence>
<dbReference type="SFLD" id="SFLDG01386">
    <property type="entry name" value="main_SPASM_domain-containing"/>
    <property type="match status" value="1"/>
</dbReference>
<gene>
    <name evidence="6" type="ORF">SAMN05444955_101374</name>
</gene>
<sequence>MLKHHVGSTEQKPLNFLWLEITGRCQLECTHCYAASGPTGTHGQMTKDDWSRIIEDAAGLGVESLQFIGGEPTLHPDFPDLLKLAVKNGIEVEVFSNLVHITPSLWNLFSETGVSLATSWYSDDANEHAAITNRKSFELTKASIDEAVRRDIPLRVGIIGVQEGQRVDQAKQVLIDLGVDENKIGYDKLRQVGRGVRDFQPGPDQLCGKCADGVLAVSPSGDVWPCVFSRWMTLGNVLEKSLPELIEGKEVAKAREQLKDFFMYMGSSDDDDECGPDSRCNPECPPRCSPSCNPCAPSRRCWPDYK</sequence>
<dbReference type="RefSeq" id="WP_139179409.1">
    <property type="nucleotide sequence ID" value="NZ_FOCQ01000001.1"/>
</dbReference>
<dbReference type="SUPFAM" id="SSF102114">
    <property type="entry name" value="Radical SAM enzymes"/>
    <property type="match status" value="1"/>
</dbReference>
<dbReference type="Proteomes" id="UP000199695">
    <property type="component" value="Unassembled WGS sequence"/>
</dbReference>
<dbReference type="Pfam" id="PF04055">
    <property type="entry name" value="Radical_SAM"/>
    <property type="match status" value="1"/>
</dbReference>
<keyword evidence="4" id="KW-0411">Iron-sulfur</keyword>
<name>A0A1H8AVZ4_9BACL</name>
<dbReference type="OrthoDB" id="9782387at2"/>
<dbReference type="AlphaFoldDB" id="A0A1H8AVZ4"/>
<keyword evidence="2" id="KW-0479">Metal-binding</keyword>
<evidence type="ECO:0000256" key="2">
    <source>
        <dbReference type="ARBA" id="ARBA00022723"/>
    </source>
</evidence>
<proteinExistence type="predicted"/>
<dbReference type="GO" id="GO:0003824">
    <property type="term" value="F:catalytic activity"/>
    <property type="evidence" value="ECO:0007669"/>
    <property type="project" value="InterPro"/>
</dbReference>
<evidence type="ECO:0000313" key="6">
    <source>
        <dbReference type="EMBL" id="SEM74646.1"/>
    </source>
</evidence>
<dbReference type="InterPro" id="IPR023885">
    <property type="entry name" value="4Fe4S-binding_SPASM_dom"/>
</dbReference>
<dbReference type="STRING" id="1173111.SAMN05444955_101374"/>
<dbReference type="CDD" id="cd01335">
    <property type="entry name" value="Radical_SAM"/>
    <property type="match status" value="1"/>
</dbReference>
<feature type="domain" description="Radical SAM core" evidence="5">
    <location>
        <begin position="11"/>
        <end position="226"/>
    </location>
</feature>
<dbReference type="Gene3D" id="3.20.20.70">
    <property type="entry name" value="Aldolase class I"/>
    <property type="match status" value="1"/>
</dbReference>
<evidence type="ECO:0000313" key="7">
    <source>
        <dbReference type="Proteomes" id="UP000199695"/>
    </source>
</evidence>
<evidence type="ECO:0000256" key="1">
    <source>
        <dbReference type="ARBA" id="ARBA00022691"/>
    </source>
</evidence>
<dbReference type="CDD" id="cd21109">
    <property type="entry name" value="SPASM"/>
    <property type="match status" value="1"/>
</dbReference>
<keyword evidence="1" id="KW-0949">S-adenosyl-L-methionine</keyword>
<dbReference type="SFLD" id="SFLDS00029">
    <property type="entry name" value="Radical_SAM"/>
    <property type="match status" value="1"/>
</dbReference>
<evidence type="ECO:0000259" key="5">
    <source>
        <dbReference type="PROSITE" id="PS51918"/>
    </source>
</evidence>
<dbReference type="PROSITE" id="PS51918">
    <property type="entry name" value="RADICAL_SAM"/>
    <property type="match status" value="1"/>
</dbReference>
<dbReference type="InterPro" id="IPR058240">
    <property type="entry name" value="rSAM_sf"/>
</dbReference>
<dbReference type="SFLD" id="SFLDF00365">
    <property type="entry name" value="thuricin_CD_(TrnCD-like)"/>
    <property type="match status" value="1"/>
</dbReference>
<dbReference type="SFLD" id="SFLDG01067">
    <property type="entry name" value="SPASM/twitch_domain_containing"/>
    <property type="match status" value="1"/>
</dbReference>
<keyword evidence="7" id="KW-1185">Reference proteome</keyword>
<evidence type="ECO:0000256" key="4">
    <source>
        <dbReference type="ARBA" id="ARBA00023014"/>
    </source>
</evidence>
<dbReference type="InterPro" id="IPR013785">
    <property type="entry name" value="Aldolase_TIM"/>
</dbReference>
<dbReference type="InterPro" id="IPR007197">
    <property type="entry name" value="rSAM"/>
</dbReference>